<dbReference type="GO" id="GO:0017150">
    <property type="term" value="F:tRNA dihydrouridine synthase activity"/>
    <property type="evidence" value="ECO:0007669"/>
    <property type="project" value="InterPro"/>
</dbReference>
<keyword evidence="1 5" id="KW-0285">Flavoprotein</keyword>
<sequence length="332" mass="37539">MFERIVIDGRTFAPALFLAPMEGITNSAFRRLLSDYGGYGALFTEMLSAGAFLQEKTRESSFTRRRDCEGPVIYQFGASGREDLEAVIRKLPELGAAAVDLNLGCPAPKVKANGWGVALCADFPRLREVLERIRRSYAGTLTVKCRLGDDPDHWREGFLERVRLFEDVGVNALTVHVRFSGEKLKRRPRWEEFPWIAARTKLPLIGNGDICSPRDLEANRAFFEPLSGLMLGRIAAVKPWIFREFAGLEVGEIDYAEVWDRLYRYTLEDMPPERAFGRLLDFSYYFAKNFMFGHVFYSSLQKAATPGEIRAAALRFLEARPGLNPGKGLSFT</sequence>
<evidence type="ECO:0000259" key="8">
    <source>
        <dbReference type="Pfam" id="PF01207"/>
    </source>
</evidence>
<dbReference type="EC" id="1.3.1.-" evidence="5"/>
<feature type="binding site" evidence="7">
    <location>
        <position position="144"/>
    </location>
    <ligand>
        <name>FMN</name>
        <dbReference type="ChEBI" id="CHEBI:58210"/>
    </ligand>
</feature>
<gene>
    <name evidence="9" type="ORF">METEAL_20400</name>
</gene>
<evidence type="ECO:0000256" key="2">
    <source>
        <dbReference type="ARBA" id="ARBA00022643"/>
    </source>
</evidence>
<proteinExistence type="inferred from homology"/>
<dbReference type="EMBL" id="AP027080">
    <property type="protein sequence ID" value="BDU72866.1"/>
    <property type="molecule type" value="Genomic_DNA"/>
</dbReference>
<keyword evidence="4 5" id="KW-0560">Oxidoreductase</keyword>
<dbReference type="SUPFAM" id="SSF51395">
    <property type="entry name" value="FMN-linked oxidoreductases"/>
    <property type="match status" value="1"/>
</dbReference>
<dbReference type="Proteomes" id="UP001238179">
    <property type="component" value="Chromosome"/>
</dbReference>
<evidence type="ECO:0000256" key="6">
    <source>
        <dbReference type="PIRSR" id="PIRSR006621-1"/>
    </source>
</evidence>
<dbReference type="PANTHER" id="PTHR45846">
    <property type="entry name" value="TRNA-DIHYDROURIDINE(47) SYNTHASE [NAD(P)(+)]-LIKE"/>
    <property type="match status" value="1"/>
</dbReference>
<comment type="cofactor">
    <cofactor evidence="5 7">
        <name>FMN</name>
        <dbReference type="ChEBI" id="CHEBI:58210"/>
    </cofactor>
</comment>
<feature type="active site" description="Proton donor" evidence="6">
    <location>
        <position position="105"/>
    </location>
</feature>
<evidence type="ECO:0000256" key="3">
    <source>
        <dbReference type="ARBA" id="ARBA00022694"/>
    </source>
</evidence>
<keyword evidence="2 5" id="KW-0288">FMN</keyword>
<evidence type="ECO:0000256" key="1">
    <source>
        <dbReference type="ARBA" id="ARBA00022630"/>
    </source>
</evidence>
<dbReference type="RefSeq" id="WP_316415780.1">
    <property type="nucleotide sequence ID" value="NZ_AP027080.1"/>
</dbReference>
<keyword evidence="7" id="KW-0547">Nucleotide-binding</keyword>
<dbReference type="InterPro" id="IPR001269">
    <property type="entry name" value="DUS_fam"/>
</dbReference>
<evidence type="ECO:0000256" key="4">
    <source>
        <dbReference type="ARBA" id="ARBA00023002"/>
    </source>
</evidence>
<name>A0AA48GHB3_9BACT</name>
<feature type="binding site" evidence="7">
    <location>
        <begin position="232"/>
        <end position="233"/>
    </location>
    <ligand>
        <name>FMN</name>
        <dbReference type="ChEBI" id="CHEBI:58210"/>
    </ligand>
</feature>
<evidence type="ECO:0000256" key="7">
    <source>
        <dbReference type="PIRSR" id="PIRSR006621-2"/>
    </source>
</evidence>
<evidence type="ECO:0000313" key="9">
    <source>
        <dbReference type="EMBL" id="BDU72866.1"/>
    </source>
</evidence>
<dbReference type="GO" id="GO:0050660">
    <property type="term" value="F:flavin adenine dinucleotide binding"/>
    <property type="evidence" value="ECO:0007669"/>
    <property type="project" value="InterPro"/>
</dbReference>
<comment type="similarity">
    <text evidence="5">Belongs to the dus family.</text>
</comment>
<feature type="binding site" evidence="7">
    <location>
        <position position="176"/>
    </location>
    <ligand>
        <name>FMN</name>
        <dbReference type="ChEBI" id="CHEBI:58210"/>
    </ligand>
</feature>
<dbReference type="InterPro" id="IPR035587">
    <property type="entry name" value="DUS-like_FMN-bd"/>
</dbReference>
<dbReference type="PIRSF" id="PIRSF006621">
    <property type="entry name" value="Dus"/>
    <property type="match status" value="1"/>
</dbReference>
<accession>A0AA48GHB3</accession>
<protein>
    <recommendedName>
        <fullName evidence="5">tRNA-dihydrouridine synthase</fullName>
        <ecNumber evidence="5">1.3.1.-</ecNumber>
    </recommendedName>
</protein>
<dbReference type="PANTHER" id="PTHR45846:SF1">
    <property type="entry name" value="TRNA-DIHYDROURIDINE(47) SYNTHASE [NAD(P)(+)]-LIKE"/>
    <property type="match status" value="1"/>
</dbReference>
<reference evidence="10" key="1">
    <citation type="journal article" date="2023" name="Int. J. Syst. Evol. Microbiol.">
        <title>Mesoterricola silvestris gen. nov., sp. nov., Mesoterricola sediminis sp. nov., Geothrix oryzae sp. nov., Geothrix edaphica sp. nov., Geothrix rubra sp. nov., and Geothrix limicola sp. nov., six novel members of Acidobacteriota isolated from soils.</title>
        <authorList>
            <person name="Itoh H."/>
            <person name="Sugisawa Y."/>
            <person name="Mise K."/>
            <person name="Xu Z."/>
            <person name="Kuniyasu M."/>
            <person name="Ushijima N."/>
            <person name="Kawano K."/>
            <person name="Kobayashi E."/>
            <person name="Shiratori Y."/>
            <person name="Masuda Y."/>
            <person name="Senoo K."/>
        </authorList>
    </citation>
    <scope>NUCLEOTIDE SEQUENCE [LARGE SCALE GENOMIC DNA]</scope>
    <source>
        <strain evidence="10">W79</strain>
    </source>
</reference>
<evidence type="ECO:0000256" key="5">
    <source>
        <dbReference type="PIRNR" id="PIRNR006621"/>
    </source>
</evidence>
<dbReference type="Pfam" id="PF01207">
    <property type="entry name" value="Dus"/>
    <property type="match status" value="1"/>
</dbReference>
<organism evidence="9 10">
    <name type="scientific">Mesoterricola silvestris</name>
    <dbReference type="NCBI Taxonomy" id="2927979"/>
    <lineage>
        <taxon>Bacteria</taxon>
        <taxon>Pseudomonadati</taxon>
        <taxon>Acidobacteriota</taxon>
        <taxon>Holophagae</taxon>
        <taxon>Holophagales</taxon>
        <taxon>Holophagaceae</taxon>
        <taxon>Mesoterricola</taxon>
    </lineage>
</organism>
<dbReference type="CDD" id="cd02801">
    <property type="entry name" value="DUS_like_FMN"/>
    <property type="match status" value="1"/>
</dbReference>
<dbReference type="Gene3D" id="3.20.20.70">
    <property type="entry name" value="Aldolase class I"/>
    <property type="match status" value="1"/>
</dbReference>
<evidence type="ECO:0000313" key="10">
    <source>
        <dbReference type="Proteomes" id="UP001238179"/>
    </source>
</evidence>
<dbReference type="GO" id="GO:0003723">
    <property type="term" value="F:RNA binding"/>
    <property type="evidence" value="ECO:0007669"/>
    <property type="project" value="TreeGrafter"/>
</dbReference>
<keyword evidence="10" id="KW-1185">Reference proteome</keyword>
<comment type="function">
    <text evidence="5">Catalyzes the synthesis of 5,6-dihydrouridine (D), a modified base found in the D-loop of most tRNAs, via the reduction of the C5-C6 double bond in target uridines.</text>
</comment>
<feature type="binding site" evidence="7">
    <location>
        <position position="75"/>
    </location>
    <ligand>
        <name>FMN</name>
        <dbReference type="ChEBI" id="CHEBI:58210"/>
    </ligand>
</feature>
<feature type="domain" description="DUS-like FMN-binding" evidence="8">
    <location>
        <begin position="18"/>
        <end position="252"/>
    </location>
</feature>
<dbReference type="AlphaFoldDB" id="A0AA48GHB3"/>
<dbReference type="InterPro" id="IPR013785">
    <property type="entry name" value="Aldolase_TIM"/>
</dbReference>
<keyword evidence="3 5" id="KW-0819">tRNA processing</keyword>
<dbReference type="KEGG" id="msil:METEAL_20400"/>